<dbReference type="AlphaFoldDB" id="A0AA86IUX0"/>
<proteinExistence type="predicted"/>
<organism evidence="1 2">
    <name type="scientific">Enterobacter kobei</name>
    <dbReference type="NCBI Taxonomy" id="208224"/>
    <lineage>
        <taxon>Bacteria</taxon>
        <taxon>Pseudomonadati</taxon>
        <taxon>Pseudomonadota</taxon>
        <taxon>Gammaproteobacteria</taxon>
        <taxon>Enterobacterales</taxon>
        <taxon>Enterobacteriaceae</taxon>
        <taxon>Enterobacter</taxon>
        <taxon>Enterobacter cloacae complex</taxon>
    </lineage>
</organism>
<evidence type="ECO:0000313" key="2">
    <source>
        <dbReference type="Proteomes" id="UP000682928"/>
    </source>
</evidence>
<reference evidence="1" key="1">
    <citation type="submission" date="2021-04" db="EMBL/GenBank/DDBJ databases">
        <title>Difference and commonality of drug resistance evolution in various bacteria. and drug sensitivity profiles.</title>
        <authorList>
            <person name="Maeda T."/>
            <person name="Shibai A."/>
            <person name="Kawada K."/>
            <person name="Kotani H."/>
            <person name="Tarusawa Y."/>
            <person name="Tanabe K."/>
            <person name="Furusawa C."/>
        </authorList>
    </citation>
    <scope>NUCLEOTIDE SEQUENCE</scope>
    <source>
        <strain evidence="1">JCM 8580</strain>
    </source>
</reference>
<accession>A0AA86IUX0</accession>
<dbReference type="EMBL" id="AP024590">
    <property type="protein sequence ID" value="BCU57575.1"/>
    <property type="molecule type" value="Genomic_DNA"/>
</dbReference>
<sequence>MHPDLKTGGLVYTLEEQDADQFACAGYFLYDSPPLMCFDHVKENVTTLNIAWCLALGLEERRGLKLRFLP</sequence>
<name>A0AA86IUX0_9ENTR</name>
<protein>
    <submittedName>
        <fullName evidence="1">Uncharacterized protein</fullName>
    </submittedName>
</protein>
<gene>
    <name evidence="1" type="ORF">ENKO_41690</name>
</gene>
<dbReference type="Proteomes" id="UP000682928">
    <property type="component" value="Chromosome"/>
</dbReference>
<evidence type="ECO:0000313" key="1">
    <source>
        <dbReference type="EMBL" id="BCU57575.1"/>
    </source>
</evidence>